<dbReference type="Gene3D" id="1.20.1250.20">
    <property type="entry name" value="MFS general substrate transporter like domains"/>
    <property type="match status" value="1"/>
</dbReference>
<dbReference type="InterPro" id="IPR020846">
    <property type="entry name" value="MFS_dom"/>
</dbReference>
<feature type="transmembrane region" description="Helical" evidence="4">
    <location>
        <begin position="374"/>
        <end position="393"/>
    </location>
</feature>
<dbReference type="AlphaFoldDB" id="K2K9E1"/>
<feature type="transmembrane region" description="Helical" evidence="4">
    <location>
        <begin position="288"/>
        <end position="306"/>
    </location>
</feature>
<dbReference type="RefSeq" id="WP_008484325.1">
    <property type="nucleotide sequence ID" value="NZ_AMRI01000011.1"/>
</dbReference>
<feature type="transmembrane region" description="Helical" evidence="4">
    <location>
        <begin position="255"/>
        <end position="276"/>
    </location>
</feature>
<evidence type="ECO:0000256" key="3">
    <source>
        <dbReference type="ARBA" id="ARBA00023136"/>
    </source>
</evidence>
<name>K2K9E1_9GAMM</name>
<feature type="transmembrane region" description="Helical" evidence="4">
    <location>
        <begin position="20"/>
        <end position="37"/>
    </location>
</feature>
<dbReference type="eggNOG" id="COG2814">
    <property type="taxonomic scope" value="Bacteria"/>
</dbReference>
<dbReference type="CDD" id="cd17324">
    <property type="entry name" value="MFS_NepI_like"/>
    <property type="match status" value="1"/>
</dbReference>
<evidence type="ECO:0000313" key="7">
    <source>
        <dbReference type="Proteomes" id="UP000006755"/>
    </source>
</evidence>
<feature type="transmembrane region" description="Helical" evidence="4">
    <location>
        <begin position="57"/>
        <end position="74"/>
    </location>
</feature>
<dbReference type="PANTHER" id="PTHR42910:SF1">
    <property type="entry name" value="MAJOR FACILITATOR SUPERFAMILY (MFS) PROFILE DOMAIN-CONTAINING PROTEIN"/>
    <property type="match status" value="1"/>
</dbReference>
<dbReference type="PANTHER" id="PTHR42910">
    <property type="entry name" value="TRANSPORTER SCO4007-RELATED"/>
    <property type="match status" value="1"/>
</dbReference>
<feature type="transmembrane region" description="Helical" evidence="4">
    <location>
        <begin position="95"/>
        <end position="122"/>
    </location>
</feature>
<dbReference type="InterPro" id="IPR036259">
    <property type="entry name" value="MFS_trans_sf"/>
</dbReference>
<keyword evidence="1 4" id="KW-0812">Transmembrane</keyword>
<keyword evidence="3 4" id="KW-0472">Membrane</keyword>
<dbReference type="SUPFAM" id="SSF103473">
    <property type="entry name" value="MFS general substrate transporter"/>
    <property type="match status" value="1"/>
</dbReference>
<accession>K2K9E1</accession>
<evidence type="ECO:0000256" key="1">
    <source>
        <dbReference type="ARBA" id="ARBA00022692"/>
    </source>
</evidence>
<dbReference type="STRING" id="745411.B3C1_08933"/>
<evidence type="ECO:0000256" key="4">
    <source>
        <dbReference type="SAM" id="Phobius"/>
    </source>
</evidence>
<evidence type="ECO:0000256" key="2">
    <source>
        <dbReference type="ARBA" id="ARBA00022989"/>
    </source>
</evidence>
<feature type="transmembrane region" description="Helical" evidence="4">
    <location>
        <begin position="312"/>
        <end position="330"/>
    </location>
</feature>
<comment type="caution">
    <text evidence="6">The sequence shown here is derived from an EMBL/GenBank/DDBJ whole genome shotgun (WGS) entry which is preliminary data.</text>
</comment>
<feature type="domain" description="Major facilitator superfamily (MFS) profile" evidence="5">
    <location>
        <begin position="14"/>
        <end position="398"/>
    </location>
</feature>
<keyword evidence="2 4" id="KW-1133">Transmembrane helix</keyword>
<proteinExistence type="predicted"/>
<dbReference type="InterPro" id="IPR011701">
    <property type="entry name" value="MFS"/>
</dbReference>
<evidence type="ECO:0000313" key="6">
    <source>
        <dbReference type="EMBL" id="EKE73930.1"/>
    </source>
</evidence>
<organism evidence="6 7">
    <name type="scientific">Gallaecimonas xiamenensis 3-C-1</name>
    <dbReference type="NCBI Taxonomy" id="745411"/>
    <lineage>
        <taxon>Bacteria</taxon>
        <taxon>Pseudomonadati</taxon>
        <taxon>Pseudomonadota</taxon>
        <taxon>Gammaproteobacteria</taxon>
        <taxon>Enterobacterales</taxon>
        <taxon>Gallaecimonadaceae</taxon>
        <taxon>Gallaecimonas</taxon>
    </lineage>
</organism>
<dbReference type="PROSITE" id="PS50850">
    <property type="entry name" value="MFS"/>
    <property type="match status" value="1"/>
</dbReference>
<feature type="transmembrane region" description="Helical" evidence="4">
    <location>
        <begin position="350"/>
        <end position="368"/>
    </location>
</feature>
<dbReference type="EMBL" id="AMRI01000011">
    <property type="protein sequence ID" value="EKE73930.1"/>
    <property type="molecule type" value="Genomic_DNA"/>
</dbReference>
<dbReference type="Proteomes" id="UP000006755">
    <property type="component" value="Unassembled WGS sequence"/>
</dbReference>
<feature type="transmembrane region" description="Helical" evidence="4">
    <location>
        <begin position="172"/>
        <end position="189"/>
    </location>
</feature>
<dbReference type="PATRIC" id="fig|745411.4.peg.1744"/>
<keyword evidence="7" id="KW-1185">Reference proteome</keyword>
<feature type="transmembrane region" description="Helical" evidence="4">
    <location>
        <begin position="229"/>
        <end position="249"/>
    </location>
</feature>
<dbReference type="GO" id="GO:0022857">
    <property type="term" value="F:transmembrane transporter activity"/>
    <property type="evidence" value="ECO:0007669"/>
    <property type="project" value="InterPro"/>
</dbReference>
<dbReference type="OrthoDB" id="9815356at2"/>
<gene>
    <name evidence="6" type="ORF">B3C1_08933</name>
</gene>
<evidence type="ECO:0000259" key="5">
    <source>
        <dbReference type="PROSITE" id="PS50850"/>
    </source>
</evidence>
<protein>
    <recommendedName>
        <fullName evidence="5">Major facilitator superfamily (MFS) profile domain-containing protein</fullName>
    </recommendedName>
</protein>
<reference evidence="6 7" key="1">
    <citation type="journal article" date="2012" name="J. Bacteriol.">
        <title>Genome Sequence of Gallaecimonas xiamenensis Type Strain 3-C-1.</title>
        <authorList>
            <person name="Lai Q."/>
            <person name="Wang L."/>
            <person name="Wang W."/>
            <person name="Shao Z."/>
        </authorList>
    </citation>
    <scope>NUCLEOTIDE SEQUENCE [LARGE SCALE GENOMIC DNA]</scope>
    <source>
        <strain evidence="6 7">3-C-1</strain>
    </source>
</reference>
<sequence length="400" mass="42011">MRSQLATHAIQPPAYTRATTLTLASGAGFAVASIYYAQPILPLMQQELGLGIEQVGLVPTLTQFGYALGLFFLLPLSDRYDRRQLIGIKSIMLALMLLLCSLSGGIGSLLLTSLLIGITATLAQDIVPSAAILAPPQRQGKAVGTVMTGLLLGILLSRTFSGVIADHLGWRATYQIAAVIIVLSGLMLWRQLPRFETHAKLSYPALLRSVGQLFVRYPALRHAALAQGLLSIGFSAFWSTLALMLSRHFHMGSDIAGAFGLAGAAGAIAAPLAGGLSDRIGSAKVTQFGAALVSLAFAAMFALPWLGTTAQLVLIALSTVVFDFGLQMALVSHQSLVYRLDPNARGRINAVFFTTVFVGMSLGSLLGSQALAMAGWQGVVALATLSAALAFALRCKASGQ</sequence>
<dbReference type="Pfam" id="PF07690">
    <property type="entry name" value="MFS_1"/>
    <property type="match status" value="1"/>
</dbReference>